<feature type="transmembrane region" description="Helical" evidence="1">
    <location>
        <begin position="88"/>
        <end position="105"/>
    </location>
</feature>
<dbReference type="EMBL" id="CP059732">
    <property type="protein sequence ID" value="QMW03296.1"/>
    <property type="molecule type" value="Genomic_DNA"/>
</dbReference>
<accession>A0A7G5GWQ4</accession>
<organism evidence="2 3">
    <name type="scientific">Spirosoma foliorum</name>
    <dbReference type="NCBI Taxonomy" id="2710596"/>
    <lineage>
        <taxon>Bacteria</taxon>
        <taxon>Pseudomonadati</taxon>
        <taxon>Bacteroidota</taxon>
        <taxon>Cytophagia</taxon>
        <taxon>Cytophagales</taxon>
        <taxon>Cytophagaceae</taxon>
        <taxon>Spirosoma</taxon>
    </lineage>
</organism>
<keyword evidence="1" id="KW-0472">Membrane</keyword>
<keyword evidence="1" id="KW-0812">Transmembrane</keyword>
<evidence type="ECO:0000256" key="1">
    <source>
        <dbReference type="SAM" id="Phobius"/>
    </source>
</evidence>
<feature type="transmembrane region" description="Helical" evidence="1">
    <location>
        <begin position="5"/>
        <end position="21"/>
    </location>
</feature>
<sequence length="106" mass="12027">MRKNIFMFPFYLFLIGVYLYYCQSKYFPAGLYKFKASWSPWLALAFFAVATGLFVREDGWVSGILLAVCALSLALMLSQFVAVLGRTYFYSLVVLAHGLVLIDLLS</sequence>
<keyword evidence="3" id="KW-1185">Reference proteome</keyword>
<reference evidence="2 3" key="1">
    <citation type="submission" date="2020-07" db="EMBL/GenBank/DDBJ databases">
        <title>Spirosoma foliorum sp. nov., isolated from the leaves on the Nejang mountain Korea, Republic of.</title>
        <authorList>
            <person name="Ho H."/>
            <person name="Lee Y.-J."/>
            <person name="Nurcahyanto D.-A."/>
            <person name="Kim S.-G."/>
        </authorList>
    </citation>
    <scope>NUCLEOTIDE SEQUENCE [LARGE SCALE GENOMIC DNA]</scope>
    <source>
        <strain evidence="2 3">PL0136</strain>
    </source>
</reference>
<dbReference type="AlphaFoldDB" id="A0A7G5GWQ4"/>
<dbReference type="Proteomes" id="UP000515369">
    <property type="component" value="Chromosome"/>
</dbReference>
<keyword evidence="1" id="KW-1133">Transmembrane helix</keyword>
<dbReference type="KEGG" id="sfol:H3H32_36455"/>
<protein>
    <submittedName>
        <fullName evidence="2">Uncharacterized protein</fullName>
    </submittedName>
</protein>
<gene>
    <name evidence="2" type="ORF">H3H32_36455</name>
</gene>
<evidence type="ECO:0000313" key="3">
    <source>
        <dbReference type="Proteomes" id="UP000515369"/>
    </source>
</evidence>
<dbReference type="RefSeq" id="WP_182460583.1">
    <property type="nucleotide sequence ID" value="NZ_CP059732.1"/>
</dbReference>
<feature type="transmembrane region" description="Helical" evidence="1">
    <location>
        <begin position="36"/>
        <end position="55"/>
    </location>
</feature>
<evidence type="ECO:0000313" key="2">
    <source>
        <dbReference type="EMBL" id="QMW03296.1"/>
    </source>
</evidence>
<proteinExistence type="predicted"/>
<name>A0A7G5GWQ4_9BACT</name>
<feature type="transmembrane region" description="Helical" evidence="1">
    <location>
        <begin position="62"/>
        <end position="82"/>
    </location>
</feature>